<comment type="catalytic activity">
    <reaction evidence="1 11">
        <text>AMP + diphosphate = 5-phospho-alpha-D-ribose 1-diphosphate + adenine</text>
        <dbReference type="Rhea" id="RHEA:16609"/>
        <dbReference type="ChEBI" id="CHEBI:16708"/>
        <dbReference type="ChEBI" id="CHEBI:33019"/>
        <dbReference type="ChEBI" id="CHEBI:58017"/>
        <dbReference type="ChEBI" id="CHEBI:456215"/>
        <dbReference type="EC" id="2.4.2.7"/>
    </reaction>
</comment>
<dbReference type="PANTHER" id="PTHR32315">
    <property type="entry name" value="ADENINE PHOSPHORIBOSYLTRANSFERASE"/>
    <property type="match status" value="1"/>
</dbReference>
<evidence type="ECO:0000259" key="12">
    <source>
        <dbReference type="Pfam" id="PF00156"/>
    </source>
</evidence>
<comment type="pathway">
    <text evidence="4 11">Purine metabolism; AMP biosynthesis via salvage pathway; AMP from adenine: step 1/1.</text>
</comment>
<evidence type="ECO:0000313" key="13">
    <source>
        <dbReference type="EMBL" id="SFK68890.1"/>
    </source>
</evidence>
<dbReference type="NCBIfam" id="NF002634">
    <property type="entry name" value="PRK02304.1-3"/>
    <property type="match status" value="1"/>
</dbReference>
<dbReference type="GO" id="GO:0006168">
    <property type="term" value="P:adenine salvage"/>
    <property type="evidence" value="ECO:0007669"/>
    <property type="project" value="InterPro"/>
</dbReference>
<dbReference type="GO" id="GO:0005737">
    <property type="term" value="C:cytoplasm"/>
    <property type="evidence" value="ECO:0007669"/>
    <property type="project" value="UniProtKB-SubCell"/>
</dbReference>
<organism evidence="13 14">
    <name type="scientific">Rhodanobacter glycinis</name>
    <dbReference type="NCBI Taxonomy" id="582702"/>
    <lineage>
        <taxon>Bacteria</taxon>
        <taxon>Pseudomonadati</taxon>
        <taxon>Pseudomonadota</taxon>
        <taxon>Gammaproteobacteria</taxon>
        <taxon>Lysobacterales</taxon>
        <taxon>Rhodanobacteraceae</taxon>
        <taxon>Rhodanobacter</taxon>
    </lineage>
</organism>
<evidence type="ECO:0000256" key="9">
    <source>
        <dbReference type="ARBA" id="ARBA00022679"/>
    </source>
</evidence>
<dbReference type="AlphaFoldDB" id="A0A1I4BKK6"/>
<dbReference type="HAMAP" id="MF_00004">
    <property type="entry name" value="Aden_phosphoribosyltr"/>
    <property type="match status" value="1"/>
</dbReference>
<accession>A0A1I4BKK6</accession>
<evidence type="ECO:0000313" key="14">
    <source>
        <dbReference type="Proteomes" id="UP000198725"/>
    </source>
</evidence>
<evidence type="ECO:0000256" key="2">
    <source>
        <dbReference type="ARBA" id="ARBA00003968"/>
    </source>
</evidence>
<reference evidence="14" key="1">
    <citation type="submission" date="2016-10" db="EMBL/GenBank/DDBJ databases">
        <authorList>
            <person name="Varghese N."/>
            <person name="Submissions S."/>
        </authorList>
    </citation>
    <scope>NUCLEOTIDE SEQUENCE [LARGE SCALE GENOMIC DNA]</scope>
    <source>
        <strain evidence="14">MO64</strain>
    </source>
</reference>
<dbReference type="InterPro" id="IPR029057">
    <property type="entry name" value="PRTase-like"/>
</dbReference>
<keyword evidence="8 11" id="KW-0328">Glycosyltransferase</keyword>
<comment type="subcellular location">
    <subcellularLocation>
        <location evidence="3 11">Cytoplasm</location>
    </subcellularLocation>
</comment>
<dbReference type="GO" id="GO:0003999">
    <property type="term" value="F:adenine phosphoribosyltransferase activity"/>
    <property type="evidence" value="ECO:0007669"/>
    <property type="project" value="UniProtKB-UniRule"/>
</dbReference>
<dbReference type="NCBIfam" id="TIGR01090">
    <property type="entry name" value="apt"/>
    <property type="match status" value="1"/>
</dbReference>
<evidence type="ECO:0000256" key="7">
    <source>
        <dbReference type="ARBA" id="ARBA00022490"/>
    </source>
</evidence>
<evidence type="ECO:0000256" key="8">
    <source>
        <dbReference type="ARBA" id="ARBA00022676"/>
    </source>
</evidence>
<dbReference type="Pfam" id="PF00156">
    <property type="entry name" value="Pribosyltran"/>
    <property type="match status" value="1"/>
</dbReference>
<dbReference type="CDD" id="cd06223">
    <property type="entry name" value="PRTases_typeI"/>
    <property type="match status" value="1"/>
</dbReference>
<evidence type="ECO:0000256" key="11">
    <source>
        <dbReference type="HAMAP-Rule" id="MF_00004"/>
    </source>
</evidence>
<comment type="similarity">
    <text evidence="5 11">Belongs to the purine/pyrimidine phosphoribosyltransferase family.</text>
</comment>
<evidence type="ECO:0000256" key="3">
    <source>
        <dbReference type="ARBA" id="ARBA00004496"/>
    </source>
</evidence>
<dbReference type="FunFam" id="3.40.50.2020:FF:000021">
    <property type="entry name" value="Adenine phosphoribosyltransferase"/>
    <property type="match status" value="1"/>
</dbReference>
<dbReference type="Gene3D" id="3.40.50.2020">
    <property type="match status" value="1"/>
</dbReference>
<dbReference type="GO" id="GO:0002055">
    <property type="term" value="F:adenine binding"/>
    <property type="evidence" value="ECO:0007669"/>
    <property type="project" value="TreeGrafter"/>
</dbReference>
<evidence type="ECO:0000256" key="5">
    <source>
        <dbReference type="ARBA" id="ARBA00008391"/>
    </source>
</evidence>
<dbReference type="GO" id="GO:0006166">
    <property type="term" value="P:purine ribonucleoside salvage"/>
    <property type="evidence" value="ECO:0007669"/>
    <property type="project" value="UniProtKB-UniRule"/>
</dbReference>
<evidence type="ECO:0000256" key="1">
    <source>
        <dbReference type="ARBA" id="ARBA00000868"/>
    </source>
</evidence>
<keyword evidence="10 11" id="KW-0660">Purine salvage</keyword>
<dbReference type="InterPro" id="IPR000836">
    <property type="entry name" value="PRTase_dom"/>
</dbReference>
<sequence>MSPFEQLVTAVPDFPRPGVLFRDVSPLLADAEGFARCIDALAEPWQGHGVQAVCGIESRGFIFGAALALKLGAGFVPIRKAGKLPPPVLGTDYQLEYGSDRLEVGSKALCAGERTLIIDDVLATGGTLAAARELVAQLGGELIGAAVVIELAALHGRDRWLGGTPLHALLRY</sequence>
<dbReference type="NCBIfam" id="NF002636">
    <property type="entry name" value="PRK02304.1-5"/>
    <property type="match status" value="1"/>
</dbReference>
<dbReference type="InterPro" id="IPR050054">
    <property type="entry name" value="UPRTase/APRTase"/>
</dbReference>
<dbReference type="RefSeq" id="WP_092702927.1">
    <property type="nucleotide sequence ID" value="NZ_FOSR01000005.1"/>
</dbReference>
<name>A0A1I4BKK6_9GAMM</name>
<dbReference type="GO" id="GO:0016208">
    <property type="term" value="F:AMP binding"/>
    <property type="evidence" value="ECO:0007669"/>
    <property type="project" value="TreeGrafter"/>
</dbReference>
<dbReference type="UniPathway" id="UPA00588">
    <property type="reaction ID" value="UER00646"/>
</dbReference>
<protein>
    <recommendedName>
        <fullName evidence="6 11">Adenine phosphoribosyltransferase</fullName>
        <shortName evidence="11">APRT</shortName>
        <ecNumber evidence="6 11">2.4.2.7</ecNumber>
    </recommendedName>
</protein>
<dbReference type="SUPFAM" id="SSF53271">
    <property type="entry name" value="PRTase-like"/>
    <property type="match status" value="1"/>
</dbReference>
<dbReference type="PANTHER" id="PTHR32315:SF3">
    <property type="entry name" value="ADENINE PHOSPHORIBOSYLTRANSFERASE"/>
    <property type="match status" value="1"/>
</dbReference>
<feature type="domain" description="Phosphoribosyltransferase" evidence="12">
    <location>
        <begin position="51"/>
        <end position="152"/>
    </location>
</feature>
<dbReference type="EMBL" id="FOSR01000005">
    <property type="protein sequence ID" value="SFK68890.1"/>
    <property type="molecule type" value="Genomic_DNA"/>
</dbReference>
<comment type="function">
    <text evidence="2 11">Catalyzes a salvage reaction resulting in the formation of AMP, that is energically less costly than de novo synthesis.</text>
</comment>
<keyword evidence="9 11" id="KW-0808">Transferase</keyword>
<keyword evidence="14" id="KW-1185">Reference proteome</keyword>
<dbReference type="EC" id="2.4.2.7" evidence="6 11"/>
<dbReference type="InterPro" id="IPR005764">
    <property type="entry name" value="Ade_phspho_trans"/>
</dbReference>
<dbReference type="GO" id="GO:0044209">
    <property type="term" value="P:AMP salvage"/>
    <property type="evidence" value="ECO:0007669"/>
    <property type="project" value="UniProtKB-UniRule"/>
</dbReference>
<evidence type="ECO:0000256" key="6">
    <source>
        <dbReference type="ARBA" id="ARBA00011893"/>
    </source>
</evidence>
<evidence type="ECO:0000256" key="4">
    <source>
        <dbReference type="ARBA" id="ARBA00004659"/>
    </source>
</evidence>
<evidence type="ECO:0000256" key="10">
    <source>
        <dbReference type="ARBA" id="ARBA00022726"/>
    </source>
</evidence>
<dbReference type="Proteomes" id="UP000198725">
    <property type="component" value="Unassembled WGS sequence"/>
</dbReference>
<keyword evidence="7 11" id="KW-0963">Cytoplasm</keyword>
<gene>
    <name evidence="11" type="primary">apt</name>
    <name evidence="13" type="ORF">SAMN05192579_105131</name>
</gene>
<comment type="subunit">
    <text evidence="11">Homodimer.</text>
</comment>
<proteinExistence type="inferred from homology"/>